<name>A0ABQ5N644_9CLOT</name>
<evidence type="ECO:0000313" key="10">
    <source>
        <dbReference type="Proteomes" id="UP001208567"/>
    </source>
</evidence>
<evidence type="ECO:0000256" key="3">
    <source>
        <dbReference type="ARBA" id="ARBA00022475"/>
    </source>
</evidence>
<dbReference type="InterPro" id="IPR002656">
    <property type="entry name" value="Acyl_transf_3_dom"/>
</dbReference>
<dbReference type="PANTHER" id="PTHR40074:SF2">
    <property type="entry name" value="O-ACETYLTRANSFERASE WECH"/>
    <property type="match status" value="1"/>
</dbReference>
<feature type="domain" description="Acyltransferase 3" evidence="8">
    <location>
        <begin position="9"/>
        <end position="337"/>
    </location>
</feature>
<evidence type="ECO:0000256" key="4">
    <source>
        <dbReference type="ARBA" id="ARBA00022692"/>
    </source>
</evidence>
<comment type="subcellular location">
    <subcellularLocation>
        <location evidence="1">Cell membrane</location>
        <topology evidence="1">Multi-pass membrane protein</topology>
    </subcellularLocation>
</comment>
<accession>A0ABQ5N644</accession>
<organism evidence="9 10">
    <name type="scientific">Clostridium omnivorum</name>
    <dbReference type="NCBI Taxonomy" id="1604902"/>
    <lineage>
        <taxon>Bacteria</taxon>
        <taxon>Bacillati</taxon>
        <taxon>Bacillota</taxon>
        <taxon>Clostridia</taxon>
        <taxon>Eubacteriales</taxon>
        <taxon>Clostridiaceae</taxon>
        <taxon>Clostridium</taxon>
    </lineage>
</organism>
<evidence type="ECO:0000256" key="5">
    <source>
        <dbReference type="ARBA" id="ARBA00022989"/>
    </source>
</evidence>
<evidence type="ECO:0000256" key="1">
    <source>
        <dbReference type="ARBA" id="ARBA00004651"/>
    </source>
</evidence>
<feature type="transmembrane region" description="Helical" evidence="7">
    <location>
        <begin position="195"/>
        <end position="215"/>
    </location>
</feature>
<evidence type="ECO:0000313" key="9">
    <source>
        <dbReference type="EMBL" id="GLC30679.1"/>
    </source>
</evidence>
<evidence type="ECO:0000256" key="2">
    <source>
        <dbReference type="ARBA" id="ARBA00007400"/>
    </source>
</evidence>
<evidence type="ECO:0000256" key="7">
    <source>
        <dbReference type="SAM" id="Phobius"/>
    </source>
</evidence>
<dbReference type="EMBL" id="BRXR01000001">
    <property type="protein sequence ID" value="GLC30679.1"/>
    <property type="molecule type" value="Genomic_DNA"/>
</dbReference>
<evidence type="ECO:0000256" key="6">
    <source>
        <dbReference type="ARBA" id="ARBA00023136"/>
    </source>
</evidence>
<dbReference type="RefSeq" id="WP_264849959.1">
    <property type="nucleotide sequence ID" value="NZ_BRXR01000001.1"/>
</dbReference>
<feature type="transmembrane region" description="Helical" evidence="7">
    <location>
        <begin position="122"/>
        <end position="141"/>
    </location>
</feature>
<comment type="caution">
    <text evidence="9">The sequence shown here is derived from an EMBL/GenBank/DDBJ whole genome shotgun (WGS) entry which is preliminary data.</text>
</comment>
<keyword evidence="10" id="KW-1185">Reference proteome</keyword>
<dbReference type="PANTHER" id="PTHR40074">
    <property type="entry name" value="O-ACETYLTRANSFERASE WECH"/>
    <property type="match status" value="1"/>
</dbReference>
<proteinExistence type="inferred from homology"/>
<feature type="transmembrane region" description="Helical" evidence="7">
    <location>
        <begin position="320"/>
        <end position="344"/>
    </location>
</feature>
<keyword evidence="3" id="KW-1003">Cell membrane</keyword>
<feature type="transmembrane region" description="Helical" evidence="7">
    <location>
        <begin position="227"/>
        <end position="244"/>
    </location>
</feature>
<keyword evidence="9" id="KW-0012">Acyltransferase</keyword>
<keyword evidence="5 7" id="KW-1133">Transmembrane helix</keyword>
<reference evidence="9 10" key="1">
    <citation type="journal article" date="2024" name="Int. J. Syst. Evol. Microbiol.">
        <title>Clostridium omnivorum sp. nov., isolated from anoxic soil under the treatment of reductive soil disinfestation.</title>
        <authorList>
            <person name="Ueki A."/>
            <person name="Tonouchi A."/>
            <person name="Kaku N."/>
            <person name="Honma S."/>
            <person name="Ueki K."/>
        </authorList>
    </citation>
    <scope>NUCLEOTIDE SEQUENCE [LARGE SCALE GENOMIC DNA]</scope>
    <source>
        <strain evidence="9 10">E14</strain>
    </source>
</reference>
<gene>
    <name evidence="9" type="ORF">bsdE14_20890</name>
</gene>
<protein>
    <submittedName>
        <fullName evidence="9">Acyltransferase</fullName>
    </submittedName>
</protein>
<feature type="transmembrane region" description="Helical" evidence="7">
    <location>
        <begin position="12"/>
        <end position="33"/>
    </location>
</feature>
<evidence type="ECO:0000259" key="8">
    <source>
        <dbReference type="Pfam" id="PF01757"/>
    </source>
</evidence>
<feature type="transmembrane region" description="Helical" evidence="7">
    <location>
        <begin position="83"/>
        <end position="102"/>
    </location>
</feature>
<feature type="transmembrane region" description="Helical" evidence="7">
    <location>
        <begin position="153"/>
        <end position="169"/>
    </location>
</feature>
<feature type="transmembrane region" description="Helical" evidence="7">
    <location>
        <begin position="53"/>
        <end position="71"/>
    </location>
</feature>
<dbReference type="GO" id="GO:0016746">
    <property type="term" value="F:acyltransferase activity"/>
    <property type="evidence" value="ECO:0007669"/>
    <property type="project" value="UniProtKB-KW"/>
</dbReference>
<feature type="transmembrane region" description="Helical" evidence="7">
    <location>
        <begin position="288"/>
        <end position="308"/>
    </location>
</feature>
<sequence length="382" mass="44489">MTDEKRLREVDILRALAFIFVVVQHGMGGLSYSNKIGIVDKVSLRLFYMVGKPAVPIFLFISGLSLSYVYCKKLNLKNYYIKRIKYVIIPYLIWSAINMYKLGNEDRFAQFFMQSAAGNGAFHLWYMGGIIRLYIFFPIILYISKKVHSMNKGARIAIFSTILILYYYISKYQNLISDKISLFIFRTPSDLQHRIVNISMLFWILYFILGIYAALNYEYVKEKLLKCKVIIYIAYFIFLVYALLNEFEVIPFNRALSIAYTTSSIMFFYVISCQVVNKYKVYKCMRFISDYSFASYMAHVIVLSKVANYVNAWSVNIPNFLYASIITIVTVVLTTFIICIISYIPYTSAITGIKGNNAKMKKMFGYLRTYGKHSEYNINNEN</sequence>
<dbReference type="Pfam" id="PF01757">
    <property type="entry name" value="Acyl_transf_3"/>
    <property type="match status" value="1"/>
</dbReference>
<feature type="transmembrane region" description="Helical" evidence="7">
    <location>
        <begin position="256"/>
        <end position="276"/>
    </location>
</feature>
<dbReference type="Proteomes" id="UP001208567">
    <property type="component" value="Unassembled WGS sequence"/>
</dbReference>
<keyword evidence="9" id="KW-0808">Transferase</keyword>
<keyword evidence="4 7" id="KW-0812">Transmembrane</keyword>
<keyword evidence="6 7" id="KW-0472">Membrane</keyword>
<comment type="similarity">
    <text evidence="2">Belongs to the acyltransferase 3 family.</text>
</comment>